<dbReference type="SUPFAM" id="SSF55545">
    <property type="entry name" value="beta-N-acetylhexosaminidase-like domain"/>
    <property type="match status" value="1"/>
</dbReference>
<dbReference type="Pfam" id="PF02838">
    <property type="entry name" value="Glyco_hydro_20b"/>
    <property type="match status" value="1"/>
</dbReference>
<dbReference type="Pfam" id="PF00728">
    <property type="entry name" value="Glyco_hydro_20"/>
    <property type="match status" value="1"/>
</dbReference>
<organism evidence="9 10">
    <name type="scientific">Occultella aeris</name>
    <dbReference type="NCBI Taxonomy" id="2761496"/>
    <lineage>
        <taxon>Bacteria</taxon>
        <taxon>Bacillati</taxon>
        <taxon>Actinomycetota</taxon>
        <taxon>Actinomycetes</taxon>
        <taxon>Micrococcales</taxon>
        <taxon>Ruaniaceae</taxon>
        <taxon>Occultella</taxon>
    </lineage>
</organism>
<comment type="caution">
    <text evidence="9">The sequence shown here is derived from an EMBL/GenBank/DDBJ whole genome shotgun (WGS) entry which is preliminary data.</text>
</comment>
<feature type="domain" description="Beta-hexosaminidase bacterial type N-terminal" evidence="8">
    <location>
        <begin position="4"/>
        <end position="113"/>
    </location>
</feature>
<evidence type="ECO:0000256" key="3">
    <source>
        <dbReference type="ARBA" id="ARBA00012663"/>
    </source>
</evidence>
<keyword evidence="4 9" id="KW-0378">Hydrolase</keyword>
<dbReference type="InterPro" id="IPR015882">
    <property type="entry name" value="HEX_bac_N"/>
</dbReference>
<sequence>MSLQLVPAPTHLETRPGDGFVFTENTALVAPPGVARYAARLLGLGLDADGDGSDTVELTLGAQPGEAYTLTVDADRIHIDGSTAGLVRGLATLAQLRALAADGAVPALRIEDAPRFARRGLMIDVVRHFFGVPTLRRVIDLMAAYKLNVLHLHLTDDQGWRFESASRPELTERSSATAVGGAAGGYLSAADLAGLTEYAAQRGIEVVGEIDLPGHTNAALHAVPELNAGGAATEVYTGTEVGFSQLTLALPATTGFLTDVIGDLASLTPGPHLHIGGDEVHTMEREEYVEFIEAAAALTAAAGKTPIVWGEGAAADLPEGTLVQLWDTNSDPAPIAAAAQRGVGVILSPAKHVYLDMKYHDEYPLGLDWAGTVGVRDSYDWDPEQYLPGVDPAAIVGVEAALWTETIVTEANLFTMLLPRLAAVAEVAWSAQSDRDWEAFAPRLAAQEPFWGAAGYAHDPDALAPVG</sequence>
<dbReference type="SUPFAM" id="SSF51445">
    <property type="entry name" value="(Trans)glycosidases"/>
    <property type="match status" value="1"/>
</dbReference>
<dbReference type="CDD" id="cd06568">
    <property type="entry name" value="GH20_SpHex_like"/>
    <property type="match status" value="1"/>
</dbReference>
<comment type="catalytic activity">
    <reaction evidence="1">
        <text>Hydrolysis of terminal non-reducing N-acetyl-D-hexosamine residues in N-acetyl-beta-D-hexosaminides.</text>
        <dbReference type="EC" id="3.2.1.52"/>
    </reaction>
</comment>
<dbReference type="RefSeq" id="WP_156740617.1">
    <property type="nucleotide sequence ID" value="NZ_CACRYJ010000025.1"/>
</dbReference>
<evidence type="ECO:0000256" key="1">
    <source>
        <dbReference type="ARBA" id="ARBA00001231"/>
    </source>
</evidence>
<evidence type="ECO:0000256" key="5">
    <source>
        <dbReference type="ARBA" id="ARBA00023295"/>
    </source>
</evidence>
<gene>
    <name evidence="9" type="ORF">HALOF300_01804</name>
</gene>
<evidence type="ECO:0000256" key="6">
    <source>
        <dbReference type="PIRSR" id="PIRSR625705-1"/>
    </source>
</evidence>
<dbReference type="Gene3D" id="3.20.20.80">
    <property type="entry name" value="Glycosidases"/>
    <property type="match status" value="1"/>
</dbReference>
<dbReference type="AlphaFoldDB" id="A0A7M4DI53"/>
<feature type="domain" description="Glycoside hydrolase family 20 catalytic" evidence="7">
    <location>
        <begin position="116"/>
        <end position="431"/>
    </location>
</feature>
<dbReference type="Gene3D" id="3.30.379.10">
    <property type="entry name" value="Chitobiase/beta-hexosaminidase domain 2-like"/>
    <property type="match status" value="1"/>
</dbReference>
<dbReference type="GO" id="GO:0016020">
    <property type="term" value="C:membrane"/>
    <property type="evidence" value="ECO:0007669"/>
    <property type="project" value="TreeGrafter"/>
</dbReference>
<dbReference type="Proteomes" id="UP000419743">
    <property type="component" value="Unassembled WGS sequence"/>
</dbReference>
<reference evidence="9 10" key="1">
    <citation type="submission" date="2019-11" db="EMBL/GenBank/DDBJ databases">
        <authorList>
            <person name="Criscuolo A."/>
        </authorList>
    </citation>
    <scope>NUCLEOTIDE SEQUENCE [LARGE SCALE GENOMIC DNA]</scope>
    <source>
        <strain evidence="9">CIP111667</strain>
    </source>
</reference>
<protein>
    <recommendedName>
        <fullName evidence="3">beta-N-acetylhexosaminidase</fullName>
        <ecNumber evidence="3">3.2.1.52</ecNumber>
    </recommendedName>
</protein>
<dbReference type="EMBL" id="CACRYJ010000025">
    <property type="protein sequence ID" value="VZO36617.1"/>
    <property type="molecule type" value="Genomic_DNA"/>
</dbReference>
<proteinExistence type="inferred from homology"/>
<evidence type="ECO:0000259" key="8">
    <source>
        <dbReference type="Pfam" id="PF02838"/>
    </source>
</evidence>
<keyword evidence="5 9" id="KW-0326">Glycosidase</keyword>
<dbReference type="PANTHER" id="PTHR22600">
    <property type="entry name" value="BETA-HEXOSAMINIDASE"/>
    <property type="match status" value="1"/>
</dbReference>
<dbReference type="InterPro" id="IPR017853">
    <property type="entry name" value="GH"/>
</dbReference>
<dbReference type="PANTHER" id="PTHR22600:SF57">
    <property type="entry name" value="BETA-N-ACETYLHEXOSAMINIDASE"/>
    <property type="match status" value="1"/>
</dbReference>
<comment type="similarity">
    <text evidence="2">Belongs to the glycosyl hydrolase 20 family.</text>
</comment>
<dbReference type="PRINTS" id="PR00738">
    <property type="entry name" value="GLHYDRLASE20"/>
</dbReference>
<feature type="active site" description="Proton donor" evidence="6">
    <location>
        <position position="279"/>
    </location>
</feature>
<name>A0A7M4DI53_9MICO</name>
<evidence type="ECO:0000259" key="7">
    <source>
        <dbReference type="Pfam" id="PF00728"/>
    </source>
</evidence>
<dbReference type="InterPro" id="IPR015883">
    <property type="entry name" value="Glyco_hydro_20_cat"/>
</dbReference>
<evidence type="ECO:0000313" key="9">
    <source>
        <dbReference type="EMBL" id="VZO36617.1"/>
    </source>
</evidence>
<keyword evidence="10" id="KW-1185">Reference proteome</keyword>
<dbReference type="InterPro" id="IPR029018">
    <property type="entry name" value="Hex-like_dom2"/>
</dbReference>
<dbReference type="GO" id="GO:0004563">
    <property type="term" value="F:beta-N-acetylhexosaminidase activity"/>
    <property type="evidence" value="ECO:0007669"/>
    <property type="project" value="UniProtKB-EC"/>
</dbReference>
<evidence type="ECO:0000256" key="4">
    <source>
        <dbReference type="ARBA" id="ARBA00022801"/>
    </source>
</evidence>
<dbReference type="GO" id="GO:0005975">
    <property type="term" value="P:carbohydrate metabolic process"/>
    <property type="evidence" value="ECO:0007669"/>
    <property type="project" value="InterPro"/>
</dbReference>
<dbReference type="GO" id="GO:0030203">
    <property type="term" value="P:glycosaminoglycan metabolic process"/>
    <property type="evidence" value="ECO:0007669"/>
    <property type="project" value="TreeGrafter"/>
</dbReference>
<dbReference type="PIRSF" id="PIRSF001093">
    <property type="entry name" value="B-hxosamndse_ab_euk"/>
    <property type="match status" value="1"/>
</dbReference>
<dbReference type="InterPro" id="IPR025705">
    <property type="entry name" value="Beta_hexosaminidase_sua/sub"/>
</dbReference>
<evidence type="ECO:0000256" key="2">
    <source>
        <dbReference type="ARBA" id="ARBA00006285"/>
    </source>
</evidence>
<evidence type="ECO:0000313" key="10">
    <source>
        <dbReference type="Proteomes" id="UP000419743"/>
    </source>
</evidence>
<dbReference type="EC" id="3.2.1.52" evidence="3"/>
<accession>A0A7M4DI53</accession>